<dbReference type="PROSITE" id="PS51257">
    <property type="entry name" value="PROKAR_LIPOPROTEIN"/>
    <property type="match status" value="1"/>
</dbReference>
<evidence type="ECO:0000313" key="4">
    <source>
        <dbReference type="EMBL" id="RED62980.1"/>
    </source>
</evidence>
<dbReference type="PANTHER" id="PTHR43649">
    <property type="entry name" value="ARABINOSE-BINDING PROTEIN-RELATED"/>
    <property type="match status" value="1"/>
</dbReference>
<dbReference type="InterPro" id="IPR050490">
    <property type="entry name" value="Bact_solute-bd_prot1"/>
</dbReference>
<dbReference type="RefSeq" id="WP_116063891.1">
    <property type="nucleotide sequence ID" value="NZ_QRDZ01000027.1"/>
</dbReference>
<feature type="signal peptide" evidence="2">
    <location>
        <begin position="1"/>
        <end position="21"/>
    </location>
</feature>
<gene>
    <name evidence="4" type="ORF">DFP98_12782</name>
</gene>
<keyword evidence="5" id="KW-1185">Reference proteome</keyword>
<dbReference type="AlphaFoldDB" id="A0A3D9IMG8"/>
<keyword evidence="2" id="KW-0732">Signal</keyword>
<evidence type="ECO:0000313" key="5">
    <source>
        <dbReference type="Proteomes" id="UP000256977"/>
    </source>
</evidence>
<dbReference type="InterPro" id="IPR022627">
    <property type="entry name" value="DUF3502"/>
</dbReference>
<evidence type="ECO:0000256" key="1">
    <source>
        <dbReference type="SAM" id="MobiDB-lite"/>
    </source>
</evidence>
<dbReference type="InterPro" id="IPR006059">
    <property type="entry name" value="SBP"/>
</dbReference>
<dbReference type="OrthoDB" id="7936627at2"/>
<dbReference type="EMBL" id="QRDZ01000027">
    <property type="protein sequence ID" value="RED62980.1"/>
    <property type="molecule type" value="Genomic_DNA"/>
</dbReference>
<proteinExistence type="predicted"/>
<dbReference type="Pfam" id="PF12010">
    <property type="entry name" value="DUF3502"/>
    <property type="match status" value="1"/>
</dbReference>
<dbReference type="Gene3D" id="3.40.190.10">
    <property type="entry name" value="Periplasmic binding protein-like II"/>
    <property type="match status" value="2"/>
</dbReference>
<protein>
    <submittedName>
        <fullName evidence="4">Putative aldouronate transport system substrate-binding protein</fullName>
    </submittedName>
</protein>
<accession>A0A3D9IMG8</accession>
<sequence>MKKKLIAGGSLVLATALTLGACGQSNNGGSQPSKEAGASGSPSASAPASASAAGLEPYKLTLVYPGSAQRDMAAVQEEMSKYLTEKINATVELKPIDWGSWTDKTNLMKISGETFDLIFTAGWYAYAQDVSKGQFLELNDLVASHGKDIPQVLGDDFIKGAQINGKLYGVPTKKEFAQGFGFLLNKDLVDKYKFDISGVKTLEEMEEMFKTIKENEPDVVPIVSNRFSNTWHAANYDGKISRDSKELKVVDDLADPKFIDFLKRMRQWNLNGWFDKDVVTSDESDQAINMIKARKAFAIGQSLKPGKDKEMTVTTGVPLVQVETAMPYTTTGEAQGAMLAISRTSKDPERAMMFLNLLYTDAKLLNMLDWGIEGQHYVKVSDNVIDYPEGVTAETQGYPSPGGWMFGNQFNSYLWANEDPDKWEQFSKFNDSAERSIALGFTFDETPVKAEMAAIGNVEKEFGAVLRAGAVDVEETVAKFKAKRDAAGYQKVLQETQRQLDEWAKANGK</sequence>
<dbReference type="Pfam" id="PF01547">
    <property type="entry name" value="SBP_bac_1"/>
    <property type="match status" value="1"/>
</dbReference>
<dbReference type="SUPFAM" id="SSF53850">
    <property type="entry name" value="Periplasmic binding protein-like II"/>
    <property type="match status" value="1"/>
</dbReference>
<comment type="caution">
    <text evidence="4">The sequence shown here is derived from an EMBL/GenBank/DDBJ whole genome shotgun (WGS) entry which is preliminary data.</text>
</comment>
<name>A0A3D9IMG8_9BACL</name>
<dbReference type="PANTHER" id="PTHR43649:SF17">
    <property type="entry name" value="ABC TRANSPORTER SOLUTE BINDING PROTEIN-SUGAR TRANSPORT"/>
    <property type="match status" value="1"/>
</dbReference>
<reference evidence="4 5" key="1">
    <citation type="submission" date="2018-07" db="EMBL/GenBank/DDBJ databases">
        <title>Genomic Encyclopedia of Type Strains, Phase III (KMG-III): the genomes of soil and plant-associated and newly described type strains.</title>
        <authorList>
            <person name="Whitman W."/>
        </authorList>
    </citation>
    <scope>NUCLEOTIDE SEQUENCE [LARGE SCALE GENOMIC DNA]</scope>
    <source>
        <strain evidence="4 5">CECT 7287</strain>
    </source>
</reference>
<organism evidence="4 5">
    <name type="scientific">Cohnella phaseoli</name>
    <dbReference type="NCBI Taxonomy" id="456490"/>
    <lineage>
        <taxon>Bacteria</taxon>
        <taxon>Bacillati</taxon>
        <taxon>Bacillota</taxon>
        <taxon>Bacilli</taxon>
        <taxon>Bacillales</taxon>
        <taxon>Paenibacillaceae</taxon>
        <taxon>Cohnella</taxon>
    </lineage>
</organism>
<feature type="compositionally biased region" description="Low complexity" evidence="1">
    <location>
        <begin position="36"/>
        <end position="48"/>
    </location>
</feature>
<feature type="domain" description="DUF3502" evidence="3">
    <location>
        <begin position="438"/>
        <end position="505"/>
    </location>
</feature>
<dbReference type="Proteomes" id="UP000256977">
    <property type="component" value="Unassembled WGS sequence"/>
</dbReference>
<evidence type="ECO:0000256" key="2">
    <source>
        <dbReference type="SAM" id="SignalP"/>
    </source>
</evidence>
<feature type="region of interest" description="Disordered" evidence="1">
    <location>
        <begin position="26"/>
        <end position="48"/>
    </location>
</feature>
<feature type="chain" id="PRO_5038873229" evidence="2">
    <location>
        <begin position="22"/>
        <end position="509"/>
    </location>
</feature>
<evidence type="ECO:0000259" key="3">
    <source>
        <dbReference type="Pfam" id="PF12010"/>
    </source>
</evidence>